<evidence type="ECO:0000313" key="2">
    <source>
        <dbReference type="EMBL" id="MBC2116352.1"/>
    </source>
</evidence>
<keyword evidence="1" id="KW-0175">Coiled coil</keyword>
<evidence type="ECO:0000256" key="1">
    <source>
        <dbReference type="SAM" id="Coils"/>
    </source>
</evidence>
<dbReference type="Pfam" id="PF01042">
    <property type="entry name" value="Ribonuc_L-PSP"/>
    <property type="match status" value="1"/>
</dbReference>
<comment type="caution">
    <text evidence="2">The sequence shown here is derived from an EMBL/GenBank/DDBJ whole genome shotgun (WGS) entry which is preliminary data.</text>
</comment>
<dbReference type="CDD" id="cd00448">
    <property type="entry name" value="YjgF_YER057c_UK114_family"/>
    <property type="match status" value="1"/>
</dbReference>
<dbReference type="InterPro" id="IPR006175">
    <property type="entry name" value="YjgF/YER057c/UK114"/>
</dbReference>
<evidence type="ECO:0000313" key="3">
    <source>
        <dbReference type="Proteomes" id="UP000529446"/>
    </source>
</evidence>
<dbReference type="SUPFAM" id="SSF55298">
    <property type="entry name" value="YjgF-like"/>
    <property type="match status" value="1"/>
</dbReference>
<dbReference type="PANTHER" id="PTHR43857">
    <property type="entry name" value="BLR7761 PROTEIN"/>
    <property type="match status" value="1"/>
</dbReference>
<proteinExistence type="predicted"/>
<dbReference type="EMBL" id="JAARXI010000003">
    <property type="protein sequence ID" value="MBC2116352.1"/>
    <property type="molecule type" value="Genomic_DNA"/>
</dbReference>
<dbReference type="InterPro" id="IPR035959">
    <property type="entry name" value="RutC-like_sf"/>
</dbReference>
<protein>
    <submittedName>
        <fullName evidence="2">RidA family protein</fullName>
    </submittedName>
</protein>
<dbReference type="Proteomes" id="UP000529446">
    <property type="component" value="Unassembled WGS sequence"/>
</dbReference>
<dbReference type="PANTHER" id="PTHR43857:SF1">
    <property type="entry name" value="YJGH FAMILY PROTEIN"/>
    <property type="match status" value="1"/>
</dbReference>
<dbReference type="Gene3D" id="3.30.1330.40">
    <property type="entry name" value="RutC-like"/>
    <property type="match status" value="1"/>
</dbReference>
<dbReference type="AlphaFoldDB" id="A0A7X0YL00"/>
<accession>A0A7X0YL00</accession>
<gene>
    <name evidence="2" type="ORF">HCB06_06915</name>
</gene>
<reference evidence="2 3" key="1">
    <citation type="submission" date="2020-03" db="EMBL/GenBank/DDBJ databases">
        <title>Soil Listeria distribution.</title>
        <authorList>
            <person name="Liao J."/>
            <person name="Wiedmann M."/>
        </authorList>
    </citation>
    <scope>NUCLEOTIDE SEQUENCE [LARGE SCALE GENOMIC DNA]</scope>
    <source>
        <strain evidence="2 3">FSL L7-0360</strain>
    </source>
</reference>
<feature type="coiled-coil region" evidence="1">
    <location>
        <begin position="49"/>
        <end position="76"/>
    </location>
</feature>
<sequence length="127" mass="14287">MKKSRNPKNIHPPLANYVHQIEINNPMKVLILSGQIGMNQEQVIPNDSVEQWEIALANIKANIEAANLEVADITKMTFYVVEPIESSIRGSILDNFFAGHKPCMTYLQIKALANPALKVEIDVEIYK</sequence>
<name>A0A7X0YL00_9LIST</name>
<organism evidence="2 3">
    <name type="scientific">Listeria booriae</name>
    <dbReference type="NCBI Taxonomy" id="1552123"/>
    <lineage>
        <taxon>Bacteria</taxon>
        <taxon>Bacillati</taxon>
        <taxon>Bacillota</taxon>
        <taxon>Bacilli</taxon>
        <taxon>Bacillales</taxon>
        <taxon>Listeriaceae</taxon>
        <taxon>Listeria</taxon>
    </lineage>
</organism>